<dbReference type="InterPro" id="IPR015191">
    <property type="entry name" value="SelB_WHD4"/>
</dbReference>
<dbReference type="Pfam" id="PF09107">
    <property type="entry name" value="WHD_3rd_SelB"/>
    <property type="match status" value="1"/>
</dbReference>
<dbReference type="Gene3D" id="3.40.50.300">
    <property type="entry name" value="P-loop containing nucleotide triphosphate hydrolases"/>
    <property type="match status" value="1"/>
</dbReference>
<dbReference type="GO" id="GO:0001514">
    <property type="term" value="P:selenocysteine incorporation"/>
    <property type="evidence" value="ECO:0007669"/>
    <property type="project" value="InterPro"/>
</dbReference>
<evidence type="ECO:0000256" key="4">
    <source>
        <dbReference type="ARBA" id="ARBA00022741"/>
    </source>
</evidence>
<dbReference type="InterPro" id="IPR015190">
    <property type="entry name" value="Elong_fac_SelB-wing-hlx_typ-2"/>
</dbReference>
<dbReference type="CDD" id="cd03696">
    <property type="entry name" value="SelB_II"/>
    <property type="match status" value="1"/>
</dbReference>
<keyword evidence="5" id="KW-0648">Protein biosynthesis</keyword>
<dbReference type="PANTHER" id="PTHR43721">
    <property type="entry name" value="ELONGATION FACTOR TU-RELATED"/>
    <property type="match status" value="1"/>
</dbReference>
<evidence type="ECO:0000259" key="9">
    <source>
        <dbReference type="PROSITE" id="PS51722"/>
    </source>
</evidence>
<dbReference type="EMBL" id="JADJUC010000012">
    <property type="protein sequence ID" value="MBK8524632.1"/>
    <property type="molecule type" value="Genomic_DNA"/>
</dbReference>
<dbReference type="GO" id="GO:0005525">
    <property type="term" value="F:GTP binding"/>
    <property type="evidence" value="ECO:0007669"/>
    <property type="project" value="UniProtKB-KW"/>
</dbReference>
<dbReference type="Proteomes" id="UP000886689">
    <property type="component" value="Unassembled WGS sequence"/>
</dbReference>
<dbReference type="PROSITE" id="PS51722">
    <property type="entry name" value="G_TR_2"/>
    <property type="match status" value="1"/>
</dbReference>
<comment type="caution">
    <text evidence="10">The sequence shown here is derived from an EMBL/GenBank/DDBJ whole genome shotgun (WGS) entry which is preliminary data.</text>
</comment>
<protein>
    <recommendedName>
        <fullName evidence="2">Selenocysteine-specific elongation factor</fullName>
    </recommendedName>
    <alternativeName>
        <fullName evidence="8">SelB translation factor</fullName>
    </alternativeName>
</protein>
<dbReference type="CDD" id="cd15491">
    <property type="entry name" value="selB_III"/>
    <property type="match status" value="1"/>
</dbReference>
<dbReference type="InterPro" id="IPR004161">
    <property type="entry name" value="EFTu-like_2"/>
</dbReference>
<dbReference type="InterPro" id="IPR048931">
    <property type="entry name" value="WHD_2nd_SelB_bact"/>
</dbReference>
<evidence type="ECO:0000256" key="3">
    <source>
        <dbReference type="ARBA" id="ARBA00022490"/>
    </source>
</evidence>
<dbReference type="SUPFAM" id="SSF52540">
    <property type="entry name" value="P-loop containing nucleoside triphosphate hydrolases"/>
    <property type="match status" value="1"/>
</dbReference>
<evidence type="ECO:0000256" key="7">
    <source>
        <dbReference type="ARBA" id="ARBA00025526"/>
    </source>
</evidence>
<evidence type="ECO:0000256" key="1">
    <source>
        <dbReference type="ARBA" id="ARBA00004496"/>
    </source>
</evidence>
<gene>
    <name evidence="10" type="primary">selB</name>
    <name evidence="10" type="ORF">IPL58_11340</name>
</gene>
<dbReference type="InterPro" id="IPR000795">
    <property type="entry name" value="T_Tr_GTP-bd_dom"/>
</dbReference>
<dbReference type="InterPro" id="IPR027417">
    <property type="entry name" value="P-loop_NTPase"/>
</dbReference>
<keyword evidence="6" id="KW-0342">GTP-binding</keyword>
<reference evidence="10" key="1">
    <citation type="submission" date="2020-10" db="EMBL/GenBank/DDBJ databases">
        <title>Connecting structure to function with the recovery of over 1000 high-quality activated sludge metagenome-assembled genomes encoding full-length rRNA genes using long-read sequencing.</title>
        <authorList>
            <person name="Singleton C.M."/>
            <person name="Petriglieri F."/>
            <person name="Kristensen J.M."/>
            <person name="Kirkegaard R.H."/>
            <person name="Michaelsen T.Y."/>
            <person name="Andersen M.H."/>
            <person name="Karst S.M."/>
            <person name="Dueholm M.S."/>
            <person name="Nielsen P.H."/>
            <person name="Albertsen M."/>
        </authorList>
    </citation>
    <scope>NUCLEOTIDE SEQUENCE</scope>
    <source>
        <strain evidence="10">Hirt_18-Q3-R61-65_BATAC.395</strain>
    </source>
</reference>
<name>A0A9D7K4Q8_9PROT</name>
<dbReference type="GO" id="GO:0003924">
    <property type="term" value="F:GTPase activity"/>
    <property type="evidence" value="ECO:0007669"/>
    <property type="project" value="InterPro"/>
</dbReference>
<dbReference type="InterPro" id="IPR036388">
    <property type="entry name" value="WH-like_DNA-bd_sf"/>
</dbReference>
<dbReference type="GO" id="GO:0003746">
    <property type="term" value="F:translation elongation factor activity"/>
    <property type="evidence" value="ECO:0007669"/>
    <property type="project" value="UniProtKB-KW"/>
</dbReference>
<comment type="subcellular location">
    <subcellularLocation>
        <location evidence="1">Cytoplasm</location>
    </subcellularLocation>
</comment>
<dbReference type="Pfam" id="PF21214">
    <property type="entry name" value="WHD_2nd_SelB_bact"/>
    <property type="match status" value="1"/>
</dbReference>
<evidence type="ECO:0000313" key="11">
    <source>
        <dbReference type="Proteomes" id="UP000886689"/>
    </source>
</evidence>
<dbReference type="GO" id="GO:0003723">
    <property type="term" value="F:RNA binding"/>
    <property type="evidence" value="ECO:0007669"/>
    <property type="project" value="InterPro"/>
</dbReference>
<proteinExistence type="predicted"/>
<dbReference type="Pfam" id="PF00009">
    <property type="entry name" value="GTP_EFTU"/>
    <property type="match status" value="1"/>
</dbReference>
<dbReference type="SUPFAM" id="SSF50465">
    <property type="entry name" value="EF-Tu/eEF-1alpha/eIF2-gamma C-terminal domain"/>
    <property type="match status" value="1"/>
</dbReference>
<organism evidence="10 11">
    <name type="scientific">Candidatus Proximibacter danicus</name>
    <dbReference type="NCBI Taxonomy" id="2954365"/>
    <lineage>
        <taxon>Bacteria</taxon>
        <taxon>Pseudomonadati</taxon>
        <taxon>Pseudomonadota</taxon>
        <taxon>Betaproteobacteria</taxon>
        <taxon>Candidatus Proximibacter</taxon>
    </lineage>
</organism>
<dbReference type="CDD" id="cd04171">
    <property type="entry name" value="SelB"/>
    <property type="match status" value="1"/>
</dbReference>
<dbReference type="Pfam" id="PF25461">
    <property type="entry name" value="Beta-barrel_SelB"/>
    <property type="match status" value="1"/>
</dbReference>
<evidence type="ECO:0000256" key="6">
    <source>
        <dbReference type="ARBA" id="ARBA00023134"/>
    </source>
</evidence>
<comment type="function">
    <text evidence="7">Translation factor necessary for the incorporation of selenocysteine into proteins. It probably replaces EF-Tu for the insertion of selenocysteine directed by the UGA codon. SelB binds GTP and GDP.</text>
</comment>
<dbReference type="SUPFAM" id="SSF46785">
    <property type="entry name" value="Winged helix' DNA-binding domain"/>
    <property type="match status" value="3"/>
</dbReference>
<dbReference type="InterPro" id="IPR009001">
    <property type="entry name" value="Transl_elong_EF1A/Init_IF2_C"/>
</dbReference>
<evidence type="ECO:0000256" key="2">
    <source>
        <dbReference type="ARBA" id="ARBA00015953"/>
    </source>
</evidence>
<sequence length="644" mass="68999">MIIGTAGHIDHGKTSLVKALTGVDADRLPEEKARGITLDLGYAYTPLPNGNTLGFIDVPGHEKLIHNMLAGATGIDFLLLVIAADDGPMPQTREHLAIADLLGIRHGAVALTKCDAVDATREAAAEVEILALLAGTGLAGAPVFHVSAKSGAGIAELHAHLASAAGEQPQSTAAGRFRLAIDRCFTLSGIGTVVTGTVFSGSVQVGDTLTVSPPGFNTRVRSLHAQDKPAESGHAGQRVALNLAGDFLREAIKRGMWALAPKLHLPLDRFSAMLRLSREETAALRHWTPVHVHLGAEHITGRVALLEGDTLAPGAEALAEILLDRPLCCVIGDRFILRDTSASRTLGGGRVLDIFPPSRHKRAPARLEALKLAAAGAPSAVLAHSLANSPAGVLLERFAQAWNLADDDAARLAGDLELIHIDTRDGRHGFSPAGWASLGEKLTAALAAEHERAPDMLGAEHERLRRLTLPTLPRAAFDRLVDEALAAGRIAQTSSWLHLPEHRVTLAPADRDLWATLAPLLSAEPYQPPRVRDIAKATGVAEDSVRALMKRVARTGKLYPVALDHYFTDAAVDSLATIAEELNREHGAVRAADLRDRIGGGRKVAIHILEFFDRIGYTRRVRDERNARDEHRLRESAAPRQWII</sequence>
<evidence type="ECO:0000313" key="10">
    <source>
        <dbReference type="EMBL" id="MBK8524632.1"/>
    </source>
</evidence>
<dbReference type="InterPro" id="IPR009000">
    <property type="entry name" value="Transl_B-barrel_sf"/>
</dbReference>
<dbReference type="Pfam" id="PF09106">
    <property type="entry name" value="WHD_2nd_SelB"/>
    <property type="match status" value="1"/>
</dbReference>
<dbReference type="Gene3D" id="2.40.30.10">
    <property type="entry name" value="Translation factors"/>
    <property type="match status" value="1"/>
</dbReference>
<keyword evidence="3" id="KW-0963">Cytoplasm</keyword>
<dbReference type="InterPro" id="IPR050055">
    <property type="entry name" value="EF-Tu_GTPase"/>
</dbReference>
<keyword evidence="4" id="KW-0547">Nucleotide-binding</keyword>
<dbReference type="InterPro" id="IPR057335">
    <property type="entry name" value="Beta-barrel_SelB"/>
</dbReference>
<dbReference type="Gene3D" id="1.10.10.10">
    <property type="entry name" value="Winged helix-like DNA-binding domain superfamily/Winged helix DNA-binding domain"/>
    <property type="match status" value="3"/>
</dbReference>
<accession>A0A9D7K4Q8</accession>
<dbReference type="InterPro" id="IPR036390">
    <property type="entry name" value="WH_DNA-bd_sf"/>
</dbReference>
<evidence type="ECO:0000256" key="8">
    <source>
        <dbReference type="ARBA" id="ARBA00031615"/>
    </source>
</evidence>
<dbReference type="InterPro" id="IPR004535">
    <property type="entry name" value="Transl_elong_SelB"/>
</dbReference>
<dbReference type="Pfam" id="PF03144">
    <property type="entry name" value="GTP_EFTU_D2"/>
    <property type="match status" value="1"/>
</dbReference>
<evidence type="ECO:0000256" key="5">
    <source>
        <dbReference type="ARBA" id="ARBA00022917"/>
    </source>
</evidence>
<dbReference type="GO" id="GO:0005737">
    <property type="term" value="C:cytoplasm"/>
    <property type="evidence" value="ECO:0007669"/>
    <property type="project" value="UniProtKB-SubCell"/>
</dbReference>
<dbReference type="SUPFAM" id="SSF50447">
    <property type="entry name" value="Translation proteins"/>
    <property type="match status" value="1"/>
</dbReference>
<keyword evidence="10" id="KW-0251">Elongation factor</keyword>
<dbReference type="PANTHER" id="PTHR43721:SF22">
    <property type="entry name" value="ELONGATION FACTOR TU, MITOCHONDRIAL"/>
    <property type="match status" value="1"/>
</dbReference>
<dbReference type="NCBIfam" id="TIGR00475">
    <property type="entry name" value="selB"/>
    <property type="match status" value="1"/>
</dbReference>
<dbReference type="AlphaFoldDB" id="A0A9D7K4Q8"/>
<feature type="domain" description="Tr-type G" evidence="9">
    <location>
        <begin position="1"/>
        <end position="170"/>
    </location>
</feature>